<gene>
    <name evidence="7" type="primary">PARPA_06429.1 scaffold 22511</name>
</gene>
<name>A0A0B7NAY2_9FUNG</name>
<dbReference type="Pfam" id="PF08598">
    <property type="entry name" value="Sds3"/>
    <property type="match status" value="1"/>
</dbReference>
<feature type="compositionally biased region" description="Basic residues" evidence="6">
    <location>
        <begin position="204"/>
        <end position="214"/>
    </location>
</feature>
<feature type="compositionally biased region" description="Low complexity" evidence="6">
    <location>
        <begin position="215"/>
        <end position="225"/>
    </location>
</feature>
<dbReference type="Proteomes" id="UP000054107">
    <property type="component" value="Unassembled WGS sequence"/>
</dbReference>
<protein>
    <submittedName>
        <fullName evidence="7">Uncharacterized protein</fullName>
    </submittedName>
</protein>
<dbReference type="GO" id="GO:0010468">
    <property type="term" value="P:regulation of gene expression"/>
    <property type="evidence" value="ECO:0007669"/>
    <property type="project" value="UniProtKB-ARBA"/>
</dbReference>
<keyword evidence="5" id="KW-0539">Nucleus</keyword>
<comment type="subcellular location">
    <subcellularLocation>
        <location evidence="1">Nucleus</location>
    </subcellularLocation>
</comment>
<accession>A0A0B7NAY2</accession>
<evidence type="ECO:0000256" key="4">
    <source>
        <dbReference type="ARBA" id="ARBA00023163"/>
    </source>
</evidence>
<keyword evidence="3" id="KW-0805">Transcription regulation</keyword>
<dbReference type="PANTHER" id="PTHR21964">
    <property type="entry name" value="BREAST CANCER METASTASIS-SUPPRESSOR 1"/>
    <property type="match status" value="1"/>
</dbReference>
<evidence type="ECO:0000313" key="7">
    <source>
        <dbReference type="EMBL" id="CEP12465.1"/>
    </source>
</evidence>
<dbReference type="SMART" id="SM01401">
    <property type="entry name" value="Sds3"/>
    <property type="match status" value="1"/>
</dbReference>
<feature type="region of interest" description="Disordered" evidence="6">
    <location>
        <begin position="175"/>
        <end position="268"/>
    </location>
</feature>
<keyword evidence="2" id="KW-0678">Repressor</keyword>
<evidence type="ECO:0000256" key="2">
    <source>
        <dbReference type="ARBA" id="ARBA00022491"/>
    </source>
</evidence>
<dbReference type="GO" id="GO:0005654">
    <property type="term" value="C:nucleoplasm"/>
    <property type="evidence" value="ECO:0007669"/>
    <property type="project" value="UniProtKB-ARBA"/>
</dbReference>
<proteinExistence type="predicted"/>
<evidence type="ECO:0000256" key="6">
    <source>
        <dbReference type="SAM" id="MobiDB-lite"/>
    </source>
</evidence>
<feature type="compositionally biased region" description="Low complexity" evidence="6">
    <location>
        <begin position="119"/>
        <end position="136"/>
    </location>
</feature>
<evidence type="ECO:0000256" key="3">
    <source>
        <dbReference type="ARBA" id="ARBA00023015"/>
    </source>
</evidence>
<dbReference type="InterPro" id="IPR013907">
    <property type="entry name" value="Sds3"/>
</dbReference>
<feature type="compositionally biased region" description="Low complexity" evidence="6">
    <location>
        <begin position="234"/>
        <end position="247"/>
    </location>
</feature>
<dbReference type="EMBL" id="LN727963">
    <property type="protein sequence ID" value="CEP12465.1"/>
    <property type="molecule type" value="Genomic_DNA"/>
</dbReference>
<feature type="region of interest" description="Disordered" evidence="6">
    <location>
        <begin position="16"/>
        <end position="142"/>
    </location>
</feature>
<feature type="compositionally biased region" description="Polar residues" evidence="6">
    <location>
        <begin position="103"/>
        <end position="118"/>
    </location>
</feature>
<feature type="compositionally biased region" description="Low complexity" evidence="6">
    <location>
        <begin position="85"/>
        <end position="102"/>
    </location>
</feature>
<evidence type="ECO:0000256" key="1">
    <source>
        <dbReference type="ARBA" id="ARBA00004123"/>
    </source>
</evidence>
<feature type="compositionally biased region" description="Basic and acidic residues" evidence="6">
    <location>
        <begin position="405"/>
        <end position="416"/>
    </location>
</feature>
<evidence type="ECO:0000313" key="8">
    <source>
        <dbReference type="Proteomes" id="UP000054107"/>
    </source>
</evidence>
<organism evidence="7 8">
    <name type="scientific">Parasitella parasitica</name>
    <dbReference type="NCBI Taxonomy" id="35722"/>
    <lineage>
        <taxon>Eukaryota</taxon>
        <taxon>Fungi</taxon>
        <taxon>Fungi incertae sedis</taxon>
        <taxon>Mucoromycota</taxon>
        <taxon>Mucoromycotina</taxon>
        <taxon>Mucoromycetes</taxon>
        <taxon>Mucorales</taxon>
        <taxon>Mucorineae</taxon>
        <taxon>Mucoraceae</taxon>
        <taxon>Parasitella</taxon>
    </lineage>
</organism>
<dbReference type="STRING" id="35722.A0A0B7NAY2"/>
<dbReference type="OrthoDB" id="70376at2759"/>
<keyword evidence="4" id="KW-0804">Transcription</keyword>
<dbReference type="AlphaFoldDB" id="A0A0B7NAY2"/>
<evidence type="ECO:0000256" key="5">
    <source>
        <dbReference type="ARBA" id="ARBA00023242"/>
    </source>
</evidence>
<sequence>MLPQFGYIVAQAGADYYSLPRSPPPPAVPQTSPGSIMTQSQQPAQQSQPPTSSLNHKQQAQGNGSISALAPLLNNKPFGFGGGSSSSSGAVQSSSSSTPSSSNDNYYKSNTSNGNFNTPPYYSRQPSPSPSSSNIPILPPPSFLYSAAKKENIPKAGFQQPNVLPVLEKKKETSWYASLPPAQQEPSPVAAASQANTIPTPTHHYSHHHHHHQHPQQQQQQHRSPQPLPPPPIAFQQQQQHQQQQMHHSNHPLYHIKANSPPQRVDSPFYDRPVIEDDRNVQPVSHLNKWQDKSSTTKSSARKEYNDLMTWMDNEFWERSDEIYQDKISQLKQELAQLQKGTHSAFREIMADYETQREKSIHDAESFMKYQIEFIDAFYDQDLNALEDEYENERKQIQDTLINSIEDKRKQMREDREENNEEEPPNSNTRAKRNLRKRNAESINVKATEPTSKRKAVRPSTLPNIHTISSIEEEELENEYLFMKRSFLSSASAPATVVSAAATTLNNNNSTKLISR</sequence>
<feature type="compositionally biased region" description="Low complexity" evidence="6">
    <location>
        <begin position="29"/>
        <end position="53"/>
    </location>
</feature>
<reference evidence="7 8" key="1">
    <citation type="submission" date="2014-09" db="EMBL/GenBank/DDBJ databases">
        <authorList>
            <person name="Ellenberger Sabrina"/>
        </authorList>
    </citation>
    <scope>NUCLEOTIDE SEQUENCE [LARGE SCALE GENOMIC DNA]</scope>
    <source>
        <strain evidence="7 8">CBS 412.66</strain>
    </source>
</reference>
<feature type="compositionally biased region" description="Polar residues" evidence="6">
    <location>
        <begin position="54"/>
        <end position="66"/>
    </location>
</feature>
<keyword evidence="8" id="KW-1185">Reference proteome</keyword>
<feature type="region of interest" description="Disordered" evidence="6">
    <location>
        <begin position="399"/>
        <end position="461"/>
    </location>
</feature>